<dbReference type="SUPFAM" id="SSF48264">
    <property type="entry name" value="Cytochrome P450"/>
    <property type="match status" value="1"/>
</dbReference>
<organism evidence="7 8">
    <name type="scientific">Glomus cerebriforme</name>
    <dbReference type="NCBI Taxonomy" id="658196"/>
    <lineage>
        <taxon>Eukaryota</taxon>
        <taxon>Fungi</taxon>
        <taxon>Fungi incertae sedis</taxon>
        <taxon>Mucoromycota</taxon>
        <taxon>Glomeromycotina</taxon>
        <taxon>Glomeromycetes</taxon>
        <taxon>Glomerales</taxon>
        <taxon>Glomeraceae</taxon>
        <taxon>Glomus</taxon>
    </lineage>
</organism>
<dbReference type="STRING" id="658196.A0A397T1G0"/>
<dbReference type="PRINTS" id="PR00465">
    <property type="entry name" value="EP450IV"/>
</dbReference>
<dbReference type="PANTHER" id="PTHR24304">
    <property type="entry name" value="CYTOCHROME P450 FAMILY 7"/>
    <property type="match status" value="1"/>
</dbReference>
<protein>
    <submittedName>
        <fullName evidence="7">Cytochrome P450</fullName>
    </submittedName>
</protein>
<dbReference type="Gene3D" id="1.10.630.10">
    <property type="entry name" value="Cytochrome P450"/>
    <property type="match status" value="1"/>
</dbReference>
<sequence>MKESVERDLLQKSEEYERLEGQLKELKREYDEKKDQVTKTEELFVNLSCGIIQNGRSCGYWAQRKKTDNNRLGGYTNKHSNYSSNQLMTNAFRITGQTVLVYKEVKKRICKSRSFSVLVYALFNKWKNLAALSNEILSWNKNYYNEPPLVPYKYPLIGHTFEYYKDVPGFLKKCREEYGEIFSLYIWGSVQTYVGKELYHELFKNYNEFDFHSAVADTFPMSNFLNRPENFFRPIGRFVKDLLHDLEKYTARVQYEMIKSFDEFIDNEGVFQPPLQIIELIIARPLAATFVGDSDIMQDLMEEYQIDENNVDIRNVADFLMNFIFASVHSTSMAFTYCLHEYINNPEYHEELLEEAKVIYNEYKHLPYYAPEILDKMVKMGNFIKETLRVNWHDVSLPHKVMTSQFTFGNGYQVPEGRVFQIFTQLIHHDPKVYGSTPEKFNLNHHKNSPAHRPERNFLLLEWVEKHVREDFLLLMNLKSHCIL</sequence>
<keyword evidence="3" id="KW-0349">Heme</keyword>
<dbReference type="Proteomes" id="UP000265703">
    <property type="component" value="Unassembled WGS sequence"/>
</dbReference>
<evidence type="ECO:0000256" key="3">
    <source>
        <dbReference type="ARBA" id="ARBA00022617"/>
    </source>
</evidence>
<dbReference type="AlphaFoldDB" id="A0A397T1G0"/>
<dbReference type="GO" id="GO:0004497">
    <property type="term" value="F:monooxygenase activity"/>
    <property type="evidence" value="ECO:0007669"/>
    <property type="project" value="InterPro"/>
</dbReference>
<evidence type="ECO:0000256" key="4">
    <source>
        <dbReference type="ARBA" id="ARBA00022723"/>
    </source>
</evidence>
<evidence type="ECO:0000256" key="2">
    <source>
        <dbReference type="ARBA" id="ARBA00010617"/>
    </source>
</evidence>
<dbReference type="InterPro" id="IPR001128">
    <property type="entry name" value="Cyt_P450"/>
</dbReference>
<evidence type="ECO:0000256" key="1">
    <source>
        <dbReference type="ARBA" id="ARBA00001971"/>
    </source>
</evidence>
<evidence type="ECO:0000256" key="6">
    <source>
        <dbReference type="SAM" id="Coils"/>
    </source>
</evidence>
<keyword evidence="8" id="KW-1185">Reference proteome</keyword>
<gene>
    <name evidence="7" type="ORF">C1645_738130</name>
</gene>
<dbReference type="GO" id="GO:0005506">
    <property type="term" value="F:iron ion binding"/>
    <property type="evidence" value="ECO:0007669"/>
    <property type="project" value="InterPro"/>
</dbReference>
<dbReference type="InterPro" id="IPR050529">
    <property type="entry name" value="CYP450_sterol_14alpha_dmase"/>
</dbReference>
<name>A0A397T1G0_9GLOM</name>
<comment type="cofactor">
    <cofactor evidence="1">
        <name>heme</name>
        <dbReference type="ChEBI" id="CHEBI:30413"/>
    </cofactor>
</comment>
<dbReference type="OrthoDB" id="1844152at2759"/>
<accession>A0A397T1G0</accession>
<comment type="similarity">
    <text evidence="2">Belongs to the cytochrome P450 family.</text>
</comment>
<dbReference type="InterPro" id="IPR002403">
    <property type="entry name" value="Cyt_P450_E_grp-IV"/>
</dbReference>
<dbReference type="PANTHER" id="PTHR24304:SF2">
    <property type="entry name" value="24-HYDROXYCHOLESTEROL 7-ALPHA-HYDROXYLASE"/>
    <property type="match status" value="1"/>
</dbReference>
<comment type="caution">
    <text evidence="7">The sequence shown here is derived from an EMBL/GenBank/DDBJ whole genome shotgun (WGS) entry which is preliminary data.</text>
</comment>
<evidence type="ECO:0000313" key="8">
    <source>
        <dbReference type="Proteomes" id="UP000265703"/>
    </source>
</evidence>
<feature type="coiled-coil region" evidence="6">
    <location>
        <begin position="2"/>
        <end position="43"/>
    </location>
</feature>
<evidence type="ECO:0000313" key="7">
    <source>
        <dbReference type="EMBL" id="RIA90075.1"/>
    </source>
</evidence>
<keyword evidence="4" id="KW-0479">Metal-binding</keyword>
<evidence type="ECO:0000256" key="5">
    <source>
        <dbReference type="ARBA" id="ARBA00023004"/>
    </source>
</evidence>
<keyword evidence="6" id="KW-0175">Coiled coil</keyword>
<dbReference type="EMBL" id="QKYT01000193">
    <property type="protein sequence ID" value="RIA90075.1"/>
    <property type="molecule type" value="Genomic_DNA"/>
</dbReference>
<proteinExistence type="inferred from homology"/>
<dbReference type="GO" id="GO:0016705">
    <property type="term" value="F:oxidoreductase activity, acting on paired donors, with incorporation or reduction of molecular oxygen"/>
    <property type="evidence" value="ECO:0007669"/>
    <property type="project" value="InterPro"/>
</dbReference>
<keyword evidence="5" id="KW-0408">Iron</keyword>
<dbReference type="Pfam" id="PF00067">
    <property type="entry name" value="p450"/>
    <property type="match status" value="1"/>
</dbReference>
<reference evidence="7 8" key="1">
    <citation type="submission" date="2018-06" db="EMBL/GenBank/DDBJ databases">
        <title>Comparative genomics reveals the genomic features of Rhizophagus irregularis, R. cerebriforme, R. diaphanum and Gigaspora rosea, and their symbiotic lifestyle signature.</title>
        <authorList>
            <person name="Morin E."/>
            <person name="San Clemente H."/>
            <person name="Chen E.C.H."/>
            <person name="De La Providencia I."/>
            <person name="Hainaut M."/>
            <person name="Kuo A."/>
            <person name="Kohler A."/>
            <person name="Murat C."/>
            <person name="Tang N."/>
            <person name="Roy S."/>
            <person name="Loubradou J."/>
            <person name="Henrissat B."/>
            <person name="Grigoriev I.V."/>
            <person name="Corradi N."/>
            <person name="Roux C."/>
            <person name="Martin F.M."/>
        </authorList>
    </citation>
    <scope>NUCLEOTIDE SEQUENCE [LARGE SCALE GENOMIC DNA]</scope>
    <source>
        <strain evidence="7 8">DAOM 227022</strain>
    </source>
</reference>
<dbReference type="InterPro" id="IPR036396">
    <property type="entry name" value="Cyt_P450_sf"/>
</dbReference>
<dbReference type="GO" id="GO:0020037">
    <property type="term" value="F:heme binding"/>
    <property type="evidence" value="ECO:0007669"/>
    <property type="project" value="InterPro"/>
</dbReference>